<gene>
    <name evidence="2" type="ORF">GCM10011335_53170</name>
</gene>
<sequence length="131" mass="14369">MTPIADRLVAARSMRDIPATTLADRAGLARSQLSLYETGVSQPGLTILVRLADALDVPTDYLVGRTTKTLSTTPETARLLEQISALSEADRRLVELFLATVEAVGRGEDPNENLRLRARIEAVRRQQRATN</sequence>
<dbReference type="Pfam" id="PF01381">
    <property type="entry name" value="HTH_3"/>
    <property type="match status" value="1"/>
</dbReference>
<keyword evidence="3" id="KW-1185">Reference proteome</keyword>
<dbReference type="Proteomes" id="UP000613160">
    <property type="component" value="Unassembled WGS sequence"/>
</dbReference>
<organism evidence="2 3">
    <name type="scientific">Aureimonas glaciei</name>
    <dbReference type="NCBI Taxonomy" id="1776957"/>
    <lineage>
        <taxon>Bacteria</taxon>
        <taxon>Pseudomonadati</taxon>
        <taxon>Pseudomonadota</taxon>
        <taxon>Alphaproteobacteria</taxon>
        <taxon>Hyphomicrobiales</taxon>
        <taxon>Aurantimonadaceae</taxon>
        <taxon>Aureimonas</taxon>
    </lineage>
</organism>
<dbReference type="InterPro" id="IPR010982">
    <property type="entry name" value="Lambda_DNA-bd_dom_sf"/>
</dbReference>
<evidence type="ECO:0000313" key="2">
    <source>
        <dbReference type="EMBL" id="GGD43902.1"/>
    </source>
</evidence>
<reference evidence="2" key="1">
    <citation type="journal article" date="2014" name="Int. J. Syst. Evol. Microbiol.">
        <title>Complete genome sequence of Corynebacterium casei LMG S-19264T (=DSM 44701T), isolated from a smear-ripened cheese.</title>
        <authorList>
            <consortium name="US DOE Joint Genome Institute (JGI-PGF)"/>
            <person name="Walter F."/>
            <person name="Albersmeier A."/>
            <person name="Kalinowski J."/>
            <person name="Ruckert C."/>
        </authorList>
    </citation>
    <scope>NUCLEOTIDE SEQUENCE</scope>
    <source>
        <strain evidence="2">CGMCC 1.15493</strain>
    </source>
</reference>
<dbReference type="GO" id="GO:0003677">
    <property type="term" value="F:DNA binding"/>
    <property type="evidence" value="ECO:0007669"/>
    <property type="project" value="InterPro"/>
</dbReference>
<dbReference type="InterPro" id="IPR001387">
    <property type="entry name" value="Cro/C1-type_HTH"/>
</dbReference>
<feature type="domain" description="HTH cro/C1-type" evidence="1">
    <location>
        <begin position="8"/>
        <end position="62"/>
    </location>
</feature>
<comment type="caution">
    <text evidence="2">The sequence shown here is derived from an EMBL/GenBank/DDBJ whole genome shotgun (WGS) entry which is preliminary data.</text>
</comment>
<dbReference type="PROSITE" id="PS50943">
    <property type="entry name" value="HTH_CROC1"/>
    <property type="match status" value="1"/>
</dbReference>
<name>A0A916YGS2_9HYPH</name>
<protein>
    <recommendedName>
        <fullName evidence="1">HTH cro/C1-type domain-containing protein</fullName>
    </recommendedName>
</protein>
<reference evidence="2" key="2">
    <citation type="submission" date="2020-09" db="EMBL/GenBank/DDBJ databases">
        <authorList>
            <person name="Sun Q."/>
            <person name="Zhou Y."/>
        </authorList>
    </citation>
    <scope>NUCLEOTIDE SEQUENCE</scope>
    <source>
        <strain evidence="2">CGMCC 1.15493</strain>
    </source>
</reference>
<dbReference type="SUPFAM" id="SSF47413">
    <property type="entry name" value="lambda repressor-like DNA-binding domains"/>
    <property type="match status" value="1"/>
</dbReference>
<proteinExistence type="predicted"/>
<dbReference type="RefSeq" id="WP_188855469.1">
    <property type="nucleotide sequence ID" value="NZ_BMJJ01000024.1"/>
</dbReference>
<evidence type="ECO:0000313" key="3">
    <source>
        <dbReference type="Proteomes" id="UP000613160"/>
    </source>
</evidence>
<dbReference type="CDD" id="cd00093">
    <property type="entry name" value="HTH_XRE"/>
    <property type="match status" value="1"/>
</dbReference>
<dbReference type="EMBL" id="BMJJ01000024">
    <property type="protein sequence ID" value="GGD43902.1"/>
    <property type="molecule type" value="Genomic_DNA"/>
</dbReference>
<evidence type="ECO:0000259" key="1">
    <source>
        <dbReference type="PROSITE" id="PS50943"/>
    </source>
</evidence>
<dbReference type="AlphaFoldDB" id="A0A916YGS2"/>
<dbReference type="Gene3D" id="1.10.260.40">
    <property type="entry name" value="lambda repressor-like DNA-binding domains"/>
    <property type="match status" value="1"/>
</dbReference>
<dbReference type="SMART" id="SM00530">
    <property type="entry name" value="HTH_XRE"/>
    <property type="match status" value="1"/>
</dbReference>
<accession>A0A916YGS2</accession>